<organism evidence="1 2">
    <name type="scientific">Spiroplasma diminutum CUAS-1</name>
    <dbReference type="NCBI Taxonomy" id="1276221"/>
    <lineage>
        <taxon>Bacteria</taxon>
        <taxon>Bacillati</taxon>
        <taxon>Mycoplasmatota</taxon>
        <taxon>Mollicutes</taxon>
        <taxon>Entomoplasmatales</taxon>
        <taxon>Spiroplasmataceae</taxon>
        <taxon>Spiroplasma</taxon>
    </lineage>
</organism>
<dbReference type="AlphaFoldDB" id="S5LVK7"/>
<dbReference type="Gene3D" id="3.30.1240.10">
    <property type="match status" value="1"/>
</dbReference>
<evidence type="ECO:0000313" key="1">
    <source>
        <dbReference type="EMBL" id="AGR41859.1"/>
    </source>
</evidence>
<dbReference type="InterPro" id="IPR023214">
    <property type="entry name" value="HAD_sf"/>
</dbReference>
<dbReference type="GO" id="GO:0016791">
    <property type="term" value="F:phosphatase activity"/>
    <property type="evidence" value="ECO:0007669"/>
    <property type="project" value="TreeGrafter"/>
</dbReference>
<dbReference type="Pfam" id="PF08282">
    <property type="entry name" value="Hydrolase_3"/>
    <property type="match status" value="1"/>
</dbReference>
<dbReference type="PROSITE" id="PS01229">
    <property type="entry name" value="COF_2"/>
    <property type="match status" value="1"/>
</dbReference>
<dbReference type="eggNOG" id="COG0561">
    <property type="taxonomic scope" value="Bacteria"/>
</dbReference>
<keyword evidence="2" id="KW-1185">Reference proteome</keyword>
<accession>S5LVK7</accession>
<sequence>MSYKILALDMDGTTFKSLDDIVMENVEPINQAIKNGVKVVFVTGRPIHTKMNRLDLFNFDNDGALFAAFNGALIYDLKNNEAIDANPIDKETALKAFELLKLDEDFKEIELWAYTVDDKLSYINMPISQGKILKHEVNFFDYEPVVFDSTNMEMLDCHKILTMNTNMKYVNKLREIGLEVSWTEGSLAGEITKKGINKKYALEFLSKKFSIDKEEILAMGDGANDVPMFEFAGLSIAPANAHDEIKEKAKEVSEYTNLEGAVAKAINKYILGE</sequence>
<dbReference type="GO" id="GO:0005829">
    <property type="term" value="C:cytosol"/>
    <property type="evidence" value="ECO:0007669"/>
    <property type="project" value="TreeGrafter"/>
</dbReference>
<dbReference type="InterPro" id="IPR000150">
    <property type="entry name" value="Cof"/>
</dbReference>
<dbReference type="GO" id="GO:0000287">
    <property type="term" value="F:magnesium ion binding"/>
    <property type="evidence" value="ECO:0007669"/>
    <property type="project" value="TreeGrafter"/>
</dbReference>
<dbReference type="NCBIfam" id="TIGR00099">
    <property type="entry name" value="Cof-subfamily"/>
    <property type="match status" value="1"/>
</dbReference>
<dbReference type="PANTHER" id="PTHR10000">
    <property type="entry name" value="PHOSPHOSERINE PHOSPHATASE"/>
    <property type="match status" value="1"/>
</dbReference>
<dbReference type="OrthoDB" id="388819at2"/>
<dbReference type="HOGENOM" id="CLU_044146_0_1_14"/>
<reference evidence="1 2" key="1">
    <citation type="journal article" date="2013" name="Genome Biol. Evol.">
        <title>Comparison of metabolic capacities and inference of gene content evolution in mosquito-associated Spiroplasma diminutum and S. taiwanense.</title>
        <authorList>
            <person name="Lo W.S."/>
            <person name="Ku C."/>
            <person name="Chen L.L."/>
            <person name="Chang T.H."/>
            <person name="Kuo C.H."/>
        </authorList>
    </citation>
    <scope>NUCLEOTIDE SEQUENCE [LARGE SCALE GENOMIC DNA]</scope>
    <source>
        <strain evidence="1">CUAS-1</strain>
    </source>
</reference>
<dbReference type="InParanoid" id="S5LVK7"/>
<dbReference type="SUPFAM" id="SSF56784">
    <property type="entry name" value="HAD-like"/>
    <property type="match status" value="1"/>
</dbReference>
<dbReference type="SFLD" id="SFLDS00003">
    <property type="entry name" value="Haloacid_Dehalogenase"/>
    <property type="match status" value="1"/>
</dbReference>
<dbReference type="PANTHER" id="PTHR10000:SF8">
    <property type="entry name" value="HAD SUPERFAMILY HYDROLASE-LIKE, TYPE 3"/>
    <property type="match status" value="1"/>
</dbReference>
<dbReference type="RefSeq" id="WP_020836092.1">
    <property type="nucleotide sequence ID" value="NC_021833.1"/>
</dbReference>
<dbReference type="FunCoup" id="S5LVK7">
    <property type="interactions" value="84"/>
</dbReference>
<dbReference type="InterPro" id="IPR036412">
    <property type="entry name" value="HAD-like_sf"/>
</dbReference>
<dbReference type="EMBL" id="CP005076">
    <property type="protein sequence ID" value="AGR41859.1"/>
    <property type="molecule type" value="Genomic_DNA"/>
</dbReference>
<gene>
    <name evidence="1" type="ORF">SDIMI_v3c01550</name>
</gene>
<dbReference type="PATRIC" id="fig|1276221.3.peg.152"/>
<dbReference type="STRING" id="1276221.SDIMI_v3c01550"/>
<dbReference type="NCBIfam" id="TIGR01484">
    <property type="entry name" value="HAD-SF-IIB"/>
    <property type="match status" value="1"/>
</dbReference>
<evidence type="ECO:0000313" key="2">
    <source>
        <dbReference type="Proteomes" id="UP000014983"/>
    </source>
</evidence>
<dbReference type="SFLD" id="SFLDG01140">
    <property type="entry name" value="C2.B:_Phosphomannomutase_and_P"/>
    <property type="match status" value="1"/>
</dbReference>
<protein>
    <submittedName>
        <fullName evidence="1">HAD family hydrolase</fullName>
    </submittedName>
</protein>
<name>S5LVK7_9MOLU</name>
<dbReference type="InterPro" id="IPR006379">
    <property type="entry name" value="HAD-SF_hydro_IIB"/>
</dbReference>
<dbReference type="Gene3D" id="3.40.50.1000">
    <property type="entry name" value="HAD superfamily/HAD-like"/>
    <property type="match status" value="1"/>
</dbReference>
<proteinExistence type="predicted"/>
<keyword evidence="1" id="KW-0378">Hydrolase</keyword>
<dbReference type="Proteomes" id="UP000014983">
    <property type="component" value="Chromosome"/>
</dbReference>
<dbReference type="KEGG" id="sdi:SDIMI_v3c01550"/>